<feature type="compositionally biased region" description="Acidic residues" evidence="1">
    <location>
        <begin position="41"/>
        <end position="54"/>
    </location>
</feature>
<evidence type="ECO:0000313" key="2">
    <source>
        <dbReference type="EMBL" id="MFC5008104.1"/>
    </source>
</evidence>
<dbReference type="EMBL" id="JBHSIU010000130">
    <property type="protein sequence ID" value="MFC5008104.1"/>
    <property type="molecule type" value="Genomic_DNA"/>
</dbReference>
<name>A0ABV9WI86_9ACTN</name>
<gene>
    <name evidence="2" type="ORF">ACFPIJ_61115</name>
</gene>
<accession>A0ABV9WI86</accession>
<reference evidence="3" key="1">
    <citation type="journal article" date="2019" name="Int. J. Syst. Evol. Microbiol.">
        <title>The Global Catalogue of Microorganisms (GCM) 10K type strain sequencing project: providing services to taxonomists for standard genome sequencing and annotation.</title>
        <authorList>
            <consortium name="The Broad Institute Genomics Platform"/>
            <consortium name="The Broad Institute Genome Sequencing Center for Infectious Disease"/>
            <person name="Wu L."/>
            <person name="Ma J."/>
        </authorList>
    </citation>
    <scope>NUCLEOTIDE SEQUENCE [LARGE SCALE GENOMIC DNA]</scope>
    <source>
        <strain evidence="3">CGMCC 4.7152</strain>
    </source>
</reference>
<dbReference type="RefSeq" id="WP_380128755.1">
    <property type="nucleotide sequence ID" value="NZ_JBHSIU010000130.1"/>
</dbReference>
<comment type="caution">
    <text evidence="2">The sequence shown here is derived from an EMBL/GenBank/DDBJ whole genome shotgun (WGS) entry which is preliminary data.</text>
</comment>
<organism evidence="2 3">
    <name type="scientific">Dactylosporangium cerinum</name>
    <dbReference type="NCBI Taxonomy" id="1434730"/>
    <lineage>
        <taxon>Bacteria</taxon>
        <taxon>Bacillati</taxon>
        <taxon>Actinomycetota</taxon>
        <taxon>Actinomycetes</taxon>
        <taxon>Micromonosporales</taxon>
        <taxon>Micromonosporaceae</taxon>
        <taxon>Dactylosporangium</taxon>
    </lineage>
</organism>
<sequence>MGTDVGTGEHDDWQPRSRVGAVVAALLVGDQDAAEQVAAEPQDEPEQAADEPQDDKEPLVLAAAIRLAVRSLFDEDTPAEAIAEDVALMARDVEVDQEAAVAVIRAHLGPDDALERLLTPFPPQVVIDTTWTVFGYLCEQRLGREDSLELIAQAERETLEPERESLGGGA</sequence>
<feature type="region of interest" description="Disordered" evidence="1">
    <location>
        <begin position="33"/>
        <end position="56"/>
    </location>
</feature>
<evidence type="ECO:0000256" key="1">
    <source>
        <dbReference type="SAM" id="MobiDB-lite"/>
    </source>
</evidence>
<dbReference type="Proteomes" id="UP001595912">
    <property type="component" value="Unassembled WGS sequence"/>
</dbReference>
<proteinExistence type="predicted"/>
<keyword evidence="3" id="KW-1185">Reference proteome</keyword>
<evidence type="ECO:0000313" key="3">
    <source>
        <dbReference type="Proteomes" id="UP001595912"/>
    </source>
</evidence>
<protein>
    <submittedName>
        <fullName evidence="2">Uncharacterized protein</fullName>
    </submittedName>
</protein>